<evidence type="ECO:0000313" key="2">
    <source>
        <dbReference type="Proteomes" id="UP000076400"/>
    </source>
</evidence>
<sequence length="99" mass="11076">MPLSAEDIKELNYSLQRMNGVAAVFRMRADVAMNPRFAAFADLIDSYVDCCQRSLTQGRDFIRDGLVITEEFRVEMTDTLNKIIEGDAGGAAVKPEEKK</sequence>
<dbReference type="RefSeq" id="WP_067553747.1">
    <property type="nucleotide sequence ID" value="NZ_LPXN01000082.1"/>
</dbReference>
<organism evidence="1 2">
    <name type="scientific">Oceanibaculum pacificum</name>
    <dbReference type="NCBI Taxonomy" id="580166"/>
    <lineage>
        <taxon>Bacteria</taxon>
        <taxon>Pseudomonadati</taxon>
        <taxon>Pseudomonadota</taxon>
        <taxon>Alphaproteobacteria</taxon>
        <taxon>Rhodospirillales</taxon>
        <taxon>Oceanibaculaceae</taxon>
        <taxon>Oceanibaculum</taxon>
    </lineage>
</organism>
<dbReference type="Proteomes" id="UP000076400">
    <property type="component" value="Unassembled WGS sequence"/>
</dbReference>
<protein>
    <recommendedName>
        <fullName evidence="3">Phasin domain-containing protein</fullName>
    </recommendedName>
</protein>
<comment type="caution">
    <text evidence="1">The sequence shown here is derived from an EMBL/GenBank/DDBJ whole genome shotgun (WGS) entry which is preliminary data.</text>
</comment>
<name>A0A154WBQ3_9PROT</name>
<gene>
    <name evidence="1" type="ORF">AUP43_18225</name>
</gene>
<proteinExistence type="predicted"/>
<evidence type="ECO:0000313" key="1">
    <source>
        <dbReference type="EMBL" id="KZD10939.1"/>
    </source>
</evidence>
<accession>A0A154WBQ3</accession>
<dbReference type="OrthoDB" id="7363393at2"/>
<dbReference type="AlphaFoldDB" id="A0A154WBQ3"/>
<evidence type="ECO:0008006" key="3">
    <source>
        <dbReference type="Google" id="ProtNLM"/>
    </source>
</evidence>
<dbReference type="EMBL" id="LPXN01000082">
    <property type="protein sequence ID" value="KZD10939.1"/>
    <property type="molecule type" value="Genomic_DNA"/>
</dbReference>
<reference evidence="1 2" key="1">
    <citation type="submission" date="2015-12" db="EMBL/GenBank/DDBJ databases">
        <title>Genome sequence of Oceanibaculum pacificum MCCC 1A02656.</title>
        <authorList>
            <person name="Lu L."/>
            <person name="Lai Q."/>
            <person name="Shao Z."/>
            <person name="Qian P."/>
        </authorList>
    </citation>
    <scope>NUCLEOTIDE SEQUENCE [LARGE SCALE GENOMIC DNA]</scope>
    <source>
        <strain evidence="1 2">MCCC 1A02656</strain>
    </source>
</reference>
<keyword evidence="2" id="KW-1185">Reference proteome</keyword>